<keyword evidence="3" id="KW-1185">Reference proteome</keyword>
<dbReference type="GO" id="GO:0008270">
    <property type="term" value="F:zinc ion binding"/>
    <property type="evidence" value="ECO:0007669"/>
    <property type="project" value="InterPro"/>
</dbReference>
<evidence type="ECO:0000313" key="3">
    <source>
        <dbReference type="Proteomes" id="UP001145087"/>
    </source>
</evidence>
<accession>A0A9X3F399</accession>
<dbReference type="Gene3D" id="3.50.80.10">
    <property type="entry name" value="D-tyrosyl-tRNA(Tyr) deacylase"/>
    <property type="match status" value="1"/>
</dbReference>
<name>A0A9X3F399_9BACT</name>
<dbReference type="AlphaFoldDB" id="A0A9X3F399"/>
<feature type="domain" description="Threonyl-tRNA synthetase editing" evidence="1">
    <location>
        <begin position="9"/>
        <end position="144"/>
    </location>
</feature>
<dbReference type="InterPro" id="IPR015011">
    <property type="entry name" value="Threonyl-tRNA_syn_edit_dom_arc"/>
</dbReference>
<dbReference type="GO" id="GO:0005737">
    <property type="term" value="C:cytoplasm"/>
    <property type="evidence" value="ECO:0007669"/>
    <property type="project" value="InterPro"/>
</dbReference>
<proteinExistence type="predicted"/>
<gene>
    <name evidence="2" type="ORF">OU798_01875</name>
</gene>
<reference evidence="2" key="1">
    <citation type="submission" date="2022-11" db="EMBL/GenBank/DDBJ databases">
        <title>Marilongibacter aestuarii gen. nov., sp. nov., isolated from tidal flat sediment.</title>
        <authorList>
            <person name="Jiayan W."/>
        </authorList>
    </citation>
    <scope>NUCLEOTIDE SEQUENCE</scope>
    <source>
        <strain evidence="2">Z1-6</strain>
    </source>
</reference>
<evidence type="ECO:0000313" key="2">
    <source>
        <dbReference type="EMBL" id="MCY1719072.1"/>
    </source>
</evidence>
<dbReference type="GO" id="GO:0004829">
    <property type="term" value="F:threonine-tRNA ligase activity"/>
    <property type="evidence" value="ECO:0007669"/>
    <property type="project" value="InterPro"/>
</dbReference>
<dbReference type="GO" id="GO:0005524">
    <property type="term" value="F:ATP binding"/>
    <property type="evidence" value="ECO:0007669"/>
    <property type="project" value="InterPro"/>
</dbReference>
<dbReference type="Pfam" id="PF08915">
    <property type="entry name" value="tRNA-Thr_ED"/>
    <property type="match status" value="1"/>
</dbReference>
<evidence type="ECO:0000259" key="1">
    <source>
        <dbReference type="Pfam" id="PF08915"/>
    </source>
</evidence>
<dbReference type="EMBL" id="JAPOHD010000005">
    <property type="protein sequence ID" value="MCY1719072.1"/>
    <property type="molecule type" value="Genomic_DNA"/>
</dbReference>
<organism evidence="2 3">
    <name type="scientific">Draconibacterium aestuarii</name>
    <dbReference type="NCBI Taxonomy" id="2998507"/>
    <lineage>
        <taxon>Bacteria</taxon>
        <taxon>Pseudomonadati</taxon>
        <taxon>Bacteroidota</taxon>
        <taxon>Bacteroidia</taxon>
        <taxon>Marinilabiliales</taxon>
        <taxon>Prolixibacteraceae</taxon>
        <taxon>Draconibacterium</taxon>
    </lineage>
</organism>
<dbReference type="Proteomes" id="UP001145087">
    <property type="component" value="Unassembled WGS sequence"/>
</dbReference>
<comment type="caution">
    <text evidence="2">The sequence shown here is derived from an EMBL/GenBank/DDBJ whole genome shotgun (WGS) entry which is preliminary data.</text>
</comment>
<protein>
    <recommendedName>
        <fullName evidence="1">Threonyl-tRNA synthetase editing domain-containing protein</fullName>
    </recommendedName>
</protein>
<sequence length="145" mass="16698">MRINNNDYMKVLVMYVDEFGYKPAQKNLENIEEISEGASFKDSILAFIQVEESDEEKDVKSREKKLVNHLKWTARKNNCQSVILHSFAHLSESKASVAFTKELFDLAEQRLQNADFKTAQTPFGYFLDLDIKAPGFSLARIWATL</sequence>
<dbReference type="InterPro" id="IPR023509">
    <property type="entry name" value="DTD-like_sf"/>
</dbReference>